<keyword evidence="6" id="KW-0732">Signal</keyword>
<dbReference type="RefSeq" id="WP_344194830.1">
    <property type="nucleotide sequence ID" value="NZ_BAAAND010000008.1"/>
</dbReference>
<dbReference type="Gene3D" id="2.60.40.10">
    <property type="entry name" value="Immunoglobulins"/>
    <property type="match status" value="1"/>
</dbReference>
<dbReference type="InterPro" id="IPR011050">
    <property type="entry name" value="Pectin_lyase_fold/virulence"/>
</dbReference>
<name>A0ABP4PXZ0_9ACTN</name>
<evidence type="ECO:0000313" key="7">
    <source>
        <dbReference type="EMBL" id="GAA1594942.1"/>
    </source>
</evidence>
<dbReference type="PANTHER" id="PTHR31339:SF9">
    <property type="entry name" value="PLASMIN AND FIBRONECTIN-BINDING PROTEIN A"/>
    <property type="match status" value="1"/>
</dbReference>
<evidence type="ECO:0000256" key="4">
    <source>
        <dbReference type="RuleBase" id="RU361169"/>
    </source>
</evidence>
<dbReference type="PANTHER" id="PTHR31339">
    <property type="entry name" value="PECTIN LYASE-RELATED"/>
    <property type="match status" value="1"/>
</dbReference>
<feature type="chain" id="PRO_5047437793" description="Polygalacturonase" evidence="6">
    <location>
        <begin position="31"/>
        <end position="818"/>
    </location>
</feature>
<evidence type="ECO:0008006" key="9">
    <source>
        <dbReference type="Google" id="ProtNLM"/>
    </source>
</evidence>
<feature type="signal peptide" evidence="6">
    <location>
        <begin position="1"/>
        <end position="30"/>
    </location>
</feature>
<dbReference type="EMBL" id="BAAAND010000008">
    <property type="protein sequence ID" value="GAA1594942.1"/>
    <property type="molecule type" value="Genomic_DNA"/>
</dbReference>
<dbReference type="SUPFAM" id="SSF51126">
    <property type="entry name" value="Pectin lyase-like"/>
    <property type="match status" value="1"/>
</dbReference>
<dbReference type="InterPro" id="IPR012334">
    <property type="entry name" value="Pectin_lyas_fold"/>
</dbReference>
<dbReference type="InterPro" id="IPR036116">
    <property type="entry name" value="FN3_sf"/>
</dbReference>
<evidence type="ECO:0000256" key="3">
    <source>
        <dbReference type="ARBA" id="ARBA00023295"/>
    </source>
</evidence>
<evidence type="ECO:0000313" key="8">
    <source>
        <dbReference type="Proteomes" id="UP001500190"/>
    </source>
</evidence>
<evidence type="ECO:0000256" key="1">
    <source>
        <dbReference type="ARBA" id="ARBA00008834"/>
    </source>
</evidence>
<feature type="region of interest" description="Disordered" evidence="5">
    <location>
        <begin position="662"/>
        <end position="682"/>
    </location>
</feature>
<reference evidence="8" key="1">
    <citation type="journal article" date="2019" name="Int. J. Syst. Evol. Microbiol.">
        <title>The Global Catalogue of Microorganisms (GCM) 10K type strain sequencing project: providing services to taxonomists for standard genome sequencing and annotation.</title>
        <authorList>
            <consortium name="The Broad Institute Genomics Platform"/>
            <consortium name="The Broad Institute Genome Sequencing Center for Infectious Disease"/>
            <person name="Wu L."/>
            <person name="Ma J."/>
        </authorList>
    </citation>
    <scope>NUCLEOTIDE SEQUENCE [LARGE SCALE GENOMIC DNA]</scope>
    <source>
        <strain evidence="8">JCM 14304</strain>
    </source>
</reference>
<keyword evidence="2 4" id="KW-0378">Hydrolase</keyword>
<protein>
    <recommendedName>
        <fullName evidence="9">Polygalacturonase</fullName>
    </recommendedName>
</protein>
<dbReference type="InterPro" id="IPR051801">
    <property type="entry name" value="GH28_Enzymes"/>
</dbReference>
<dbReference type="Proteomes" id="UP001500190">
    <property type="component" value="Unassembled WGS sequence"/>
</dbReference>
<evidence type="ECO:0000256" key="2">
    <source>
        <dbReference type="ARBA" id="ARBA00022801"/>
    </source>
</evidence>
<dbReference type="InterPro" id="IPR013783">
    <property type="entry name" value="Ig-like_fold"/>
</dbReference>
<comment type="caution">
    <text evidence="7">The sequence shown here is derived from an EMBL/GenBank/DDBJ whole genome shotgun (WGS) entry which is preliminary data.</text>
</comment>
<comment type="similarity">
    <text evidence="1 4">Belongs to the glycosyl hydrolase 28 family.</text>
</comment>
<proteinExistence type="inferred from homology"/>
<dbReference type="SUPFAM" id="SSF49265">
    <property type="entry name" value="Fibronectin type III"/>
    <property type="match status" value="1"/>
</dbReference>
<sequence length="818" mass="86247">MNAVRRRRLAALAAALPLVIGVLTAVPAAAAQKDEPQATAPVNVDRTPDGLTYLPQSIDQYATTDDGSGDRLSVTLVWSLPTGSAQYTDYAIWRSQKDHGTSTFSPATQVGLASRNPGSPANRAFGVFYSDPANAHAVKAVNHNFVATDLHRGTDYRFEVRGVHRDGTQRALGTAYTVPLLAMPADAPQRFVVTADGYAGIPGTPSPADGGNLVFTQALQKAIDDAGSFAATGTGRSAEVDIPAGTVLRSGAINLRSGVTLRVDGTLEATLDISQFVPTGSGFTATNGNKFLNLINVNGTSKTHLHDVRIVGTGTVDGQGWQYRTDGAPNVEYAGKLGLTESKRSGWDTIEQNGLLAKAVYQYCTSAGGQGGNGTCYGKRPNLIAGTQVDNLYIGGIRAQNPANSLSGFSYVTNYVVNGITAQTFNTNNGDSINVSRFKGFTVLNNVINSGDDNVVMNSYSSSEYERGGAAAVAGSAWVFDNYLARGHGGTAFGSGTSGWIDNVVIEDNVYVGTSDAIRAKSKPGAGGGVRFVTVRRLAMRDLTNLVDGKVDPLVLGYQMDGAPFIFTTHYPGDYSNVRWPSYHDWDISQVSVDGSRTAGIIVDGLHDDAKLAAAGLAFIASNNLHFRDVHFRGTGVPRIDYLRDSTFDDVTFETADGRAITDPWTSTNQADGVTADGRPIPSGNRTFAVTSGAGGRVSPDDAGLTVVTTGSFERFYTNVLPDESLARVGTIAIDGVPLADDQYPRFATKADDFAVLPGTDAQVAISPQYVSNVNTVVTLRKPLISGLTTGAHHLTIQFQNGTAETTFTVLPAAAGTH</sequence>
<keyword evidence="8" id="KW-1185">Reference proteome</keyword>
<dbReference type="Gene3D" id="2.160.20.10">
    <property type="entry name" value="Single-stranded right-handed beta-helix, Pectin lyase-like"/>
    <property type="match status" value="1"/>
</dbReference>
<organism evidence="7 8">
    <name type="scientific">Kribbella karoonensis</name>
    <dbReference type="NCBI Taxonomy" id="324851"/>
    <lineage>
        <taxon>Bacteria</taxon>
        <taxon>Bacillati</taxon>
        <taxon>Actinomycetota</taxon>
        <taxon>Actinomycetes</taxon>
        <taxon>Propionibacteriales</taxon>
        <taxon>Kribbellaceae</taxon>
        <taxon>Kribbella</taxon>
    </lineage>
</organism>
<dbReference type="Pfam" id="PF00295">
    <property type="entry name" value="Glyco_hydro_28"/>
    <property type="match status" value="1"/>
</dbReference>
<gene>
    <name evidence="7" type="ORF">GCM10009742_47060</name>
</gene>
<keyword evidence="3 4" id="KW-0326">Glycosidase</keyword>
<accession>A0ABP4PXZ0</accession>
<evidence type="ECO:0000256" key="5">
    <source>
        <dbReference type="SAM" id="MobiDB-lite"/>
    </source>
</evidence>
<dbReference type="InterPro" id="IPR000743">
    <property type="entry name" value="Glyco_hydro_28"/>
</dbReference>
<evidence type="ECO:0000256" key="6">
    <source>
        <dbReference type="SAM" id="SignalP"/>
    </source>
</evidence>